<dbReference type="Proteomes" id="UP000291078">
    <property type="component" value="Unassembled WGS sequence"/>
</dbReference>
<comment type="caution">
    <text evidence="4">The sequence shown here is derived from an EMBL/GenBank/DDBJ whole genome shotgun (WGS) entry which is preliminary data.</text>
</comment>
<keyword evidence="2" id="KW-1133">Transmembrane helix</keyword>
<sequence>MGFRFRKRIKIAPGVAINLSKSGVSASLGGKGLTYNTRGKVTAGLPGTGLSYSANLTSGRSRTSSSEDRGPSARQLATSQTIADIFERLSASIRNCCASHGAYIDAQGIDAGLEFLYQRRPELESLRPAMDEILTAGRLFGDMGSLTAAGKERALRALYKVEEALAANAGETLGVDAAAASVWAALGERPKKKWVSRGVWSTLALIIFGGPLISGVTGMDPGPAFFITILISVGTFWGLRRGYRSKFAEAEARIDAANARFDQVVEFELSPRPA</sequence>
<proteinExistence type="predicted"/>
<feature type="transmembrane region" description="Helical" evidence="2">
    <location>
        <begin position="198"/>
        <end position="216"/>
    </location>
</feature>
<feature type="region of interest" description="Disordered" evidence="1">
    <location>
        <begin position="53"/>
        <end position="76"/>
    </location>
</feature>
<keyword evidence="2" id="KW-0812">Transmembrane</keyword>
<keyword evidence="2" id="KW-0472">Membrane</keyword>
<dbReference type="RefSeq" id="WP_130392902.1">
    <property type="nucleotide sequence ID" value="NZ_SGXM01000006.1"/>
</dbReference>
<dbReference type="OrthoDB" id="5450120at2"/>
<protein>
    <submittedName>
        <fullName evidence="4">Uncharacterized protein DUF4236</fullName>
    </submittedName>
</protein>
<accession>A0A4Q7RRD9</accession>
<dbReference type="AlphaFoldDB" id="A0A4Q7RRD9"/>
<dbReference type="EMBL" id="SGXM01000006">
    <property type="protein sequence ID" value="RZT35507.1"/>
    <property type="molecule type" value="Genomic_DNA"/>
</dbReference>
<reference evidence="4 5" key="1">
    <citation type="journal article" date="2015" name="Stand. Genomic Sci.">
        <title>Genomic Encyclopedia of Bacterial and Archaeal Type Strains, Phase III: the genomes of soil and plant-associated and newly described type strains.</title>
        <authorList>
            <person name="Whitman W.B."/>
            <person name="Woyke T."/>
            <person name="Klenk H.P."/>
            <person name="Zhou Y."/>
            <person name="Lilburn T.G."/>
            <person name="Beck B.J."/>
            <person name="De Vos P."/>
            <person name="Vandamme P."/>
            <person name="Eisen J.A."/>
            <person name="Garrity G."/>
            <person name="Hugenholtz P."/>
            <person name="Kyrpides N.C."/>
        </authorList>
    </citation>
    <scope>NUCLEOTIDE SEQUENCE [LARGE SCALE GENOMIC DNA]</scope>
    <source>
        <strain evidence="4 5">ASC-9842</strain>
    </source>
</reference>
<evidence type="ECO:0000256" key="2">
    <source>
        <dbReference type="SAM" id="Phobius"/>
    </source>
</evidence>
<evidence type="ECO:0000313" key="4">
    <source>
        <dbReference type="EMBL" id="RZT35507.1"/>
    </source>
</evidence>
<dbReference type="Pfam" id="PF14020">
    <property type="entry name" value="DUF4236"/>
    <property type="match status" value="1"/>
</dbReference>
<name>A0A4Q7RRD9_9BURK</name>
<organism evidence="4 5">
    <name type="scientific">Cupriavidus agavae</name>
    <dbReference type="NCBI Taxonomy" id="1001822"/>
    <lineage>
        <taxon>Bacteria</taxon>
        <taxon>Pseudomonadati</taxon>
        <taxon>Pseudomonadota</taxon>
        <taxon>Betaproteobacteria</taxon>
        <taxon>Burkholderiales</taxon>
        <taxon>Burkholderiaceae</taxon>
        <taxon>Cupriavidus</taxon>
    </lineage>
</organism>
<feature type="domain" description="DUF4236" evidence="3">
    <location>
        <begin position="3"/>
        <end position="53"/>
    </location>
</feature>
<evidence type="ECO:0000256" key="1">
    <source>
        <dbReference type="SAM" id="MobiDB-lite"/>
    </source>
</evidence>
<evidence type="ECO:0000313" key="5">
    <source>
        <dbReference type="Proteomes" id="UP000291078"/>
    </source>
</evidence>
<gene>
    <name evidence="4" type="ORF">EV147_3960</name>
</gene>
<feature type="compositionally biased region" description="Polar residues" evidence="1">
    <location>
        <begin position="53"/>
        <end position="64"/>
    </location>
</feature>
<feature type="transmembrane region" description="Helical" evidence="2">
    <location>
        <begin position="222"/>
        <end position="239"/>
    </location>
</feature>
<dbReference type="InterPro" id="IPR025330">
    <property type="entry name" value="DUF4236"/>
</dbReference>
<evidence type="ECO:0000259" key="3">
    <source>
        <dbReference type="Pfam" id="PF14020"/>
    </source>
</evidence>
<keyword evidence="5" id="KW-1185">Reference proteome</keyword>